<reference evidence="1 2" key="1">
    <citation type="submission" date="2014-02" db="EMBL/GenBank/DDBJ databases">
        <title>The small core and large imbalanced accessory genome model reveals a collaborative survival strategy of Sorangium cellulosum strains in nature.</title>
        <authorList>
            <person name="Han K."/>
            <person name="Peng R."/>
            <person name="Blom J."/>
            <person name="Li Y.-Z."/>
        </authorList>
    </citation>
    <scope>NUCLEOTIDE SEQUENCE [LARGE SCALE GENOMIC DNA]</scope>
    <source>
        <strain evidence="1 2">So0007-03</strain>
    </source>
</reference>
<dbReference type="EMBL" id="JEME01003320">
    <property type="protein sequence ID" value="KYG01200.1"/>
    <property type="molecule type" value="Genomic_DNA"/>
</dbReference>
<comment type="caution">
    <text evidence="1">The sequence shown here is derived from an EMBL/GenBank/DDBJ whole genome shotgun (WGS) entry which is preliminary data.</text>
</comment>
<proteinExistence type="predicted"/>
<dbReference type="AlphaFoldDB" id="A0A150T941"/>
<evidence type="ECO:0000313" key="1">
    <source>
        <dbReference type="EMBL" id="KYG01200.1"/>
    </source>
</evidence>
<evidence type="ECO:0000313" key="2">
    <source>
        <dbReference type="Proteomes" id="UP000075502"/>
    </source>
</evidence>
<accession>A0A150T941</accession>
<gene>
    <name evidence="1" type="ORF">BE21_56785</name>
</gene>
<organism evidence="1 2">
    <name type="scientific">Sorangium cellulosum</name>
    <name type="common">Polyangium cellulosum</name>
    <dbReference type="NCBI Taxonomy" id="56"/>
    <lineage>
        <taxon>Bacteria</taxon>
        <taxon>Pseudomonadati</taxon>
        <taxon>Myxococcota</taxon>
        <taxon>Polyangia</taxon>
        <taxon>Polyangiales</taxon>
        <taxon>Polyangiaceae</taxon>
        <taxon>Sorangium</taxon>
    </lineage>
</organism>
<protein>
    <submittedName>
        <fullName evidence="1">Uncharacterized protein</fullName>
    </submittedName>
</protein>
<dbReference type="Proteomes" id="UP000075502">
    <property type="component" value="Unassembled WGS sequence"/>
</dbReference>
<sequence>MPTLFRNHTDDFTALRSLRRVGAKFQMRLLQGPGLDGFDALAEVGELRLLSPGELTSLDWLPALTRVRESALVMTAPPLSMEDIESFLSRLDIGGETAVMTSE</sequence>
<name>A0A150T941_SORCE</name>